<evidence type="ECO:0000313" key="3">
    <source>
        <dbReference type="EMBL" id="KAJ4823351.1"/>
    </source>
</evidence>
<dbReference type="OrthoDB" id="1751344at2759"/>
<organism evidence="3 4">
    <name type="scientific">Turnera subulata</name>
    <dbReference type="NCBI Taxonomy" id="218843"/>
    <lineage>
        <taxon>Eukaryota</taxon>
        <taxon>Viridiplantae</taxon>
        <taxon>Streptophyta</taxon>
        <taxon>Embryophyta</taxon>
        <taxon>Tracheophyta</taxon>
        <taxon>Spermatophyta</taxon>
        <taxon>Magnoliopsida</taxon>
        <taxon>eudicotyledons</taxon>
        <taxon>Gunneridae</taxon>
        <taxon>Pentapetalae</taxon>
        <taxon>rosids</taxon>
        <taxon>fabids</taxon>
        <taxon>Malpighiales</taxon>
        <taxon>Passifloraceae</taxon>
        <taxon>Turnera</taxon>
    </lineage>
</organism>
<dbReference type="PANTHER" id="PTHR31286">
    <property type="entry name" value="GLYCINE-RICH CELL WALL STRUCTURAL PROTEIN 1.8-LIKE"/>
    <property type="match status" value="1"/>
</dbReference>
<keyword evidence="4" id="KW-1185">Reference proteome</keyword>
<accession>A0A9Q0IYQ3</accession>
<dbReference type="Pfam" id="PF14111">
    <property type="entry name" value="DUF4283"/>
    <property type="match status" value="1"/>
</dbReference>
<reference evidence="3" key="1">
    <citation type="submission" date="2022-02" db="EMBL/GenBank/DDBJ databases">
        <authorList>
            <person name="Henning P.M."/>
            <person name="McCubbin A.G."/>
            <person name="Shore J.S."/>
        </authorList>
    </citation>
    <scope>NUCLEOTIDE SEQUENCE</scope>
    <source>
        <strain evidence="3">F60SS</strain>
        <tissue evidence="3">Leaves</tissue>
    </source>
</reference>
<dbReference type="InterPro" id="IPR040256">
    <property type="entry name" value="At4g02000-like"/>
</dbReference>
<comment type="caution">
    <text evidence="3">The sequence shown here is derived from an EMBL/GenBank/DDBJ whole genome shotgun (WGS) entry which is preliminary data.</text>
</comment>
<sequence length="438" mass="47767">MAPAYLLDAAGLAREKPPLVMDLGQLQLPNSKSASAKNSKGKSIISVQSPIGFAPTDCTLLDESPSEISNPLPKTDFPAMDTTVLGVRPETVDPNSKFQSTGPSNAPSSSWSKVVSTPSVSSPQLNFMKPIFTGDSNLLSIPLEMIEIGRKKYSCCLIGQFVGTTPNLGLIHAMANRLWGRDGPISVSRYKEELFLFQFPDDAAYSRAFTRGPWHIGGVPLIFRPWTSSSKKLDFSNATFPVWIKLKNVPMELLTKEGLSYLSSVLGTPLHTDQDCSKIFKSDCVNVCVQVDFSKPLLNELKLDLHGKTVIIEVIYSWKLPHCDFCHGWGHHEIACSEKKVTKIWVPKQTAAPPKPTPSPPHVEESIPPSSTTSLPVSPAVKSIPVLQAQPADHTPAALPSHPVIPDNKQNSLFETLPVSIPPIFAYCFLFLSSDSKS</sequence>
<evidence type="ECO:0000259" key="2">
    <source>
        <dbReference type="Pfam" id="PF14111"/>
    </source>
</evidence>
<feature type="region of interest" description="Disordered" evidence="1">
    <location>
        <begin position="349"/>
        <end position="377"/>
    </location>
</feature>
<feature type="region of interest" description="Disordered" evidence="1">
    <location>
        <begin position="89"/>
        <end position="111"/>
    </location>
</feature>
<proteinExistence type="predicted"/>
<evidence type="ECO:0000256" key="1">
    <source>
        <dbReference type="SAM" id="MobiDB-lite"/>
    </source>
</evidence>
<evidence type="ECO:0000313" key="4">
    <source>
        <dbReference type="Proteomes" id="UP001141552"/>
    </source>
</evidence>
<reference evidence="3" key="2">
    <citation type="journal article" date="2023" name="Plants (Basel)">
        <title>Annotation of the Turnera subulata (Passifloraceae) Draft Genome Reveals the S-Locus Evolved after the Divergence of Turneroideae from Passifloroideae in a Stepwise Manner.</title>
        <authorList>
            <person name="Henning P.M."/>
            <person name="Roalson E.H."/>
            <person name="Mir W."/>
            <person name="McCubbin A.G."/>
            <person name="Shore J.S."/>
        </authorList>
    </citation>
    <scope>NUCLEOTIDE SEQUENCE</scope>
    <source>
        <strain evidence="3">F60SS</strain>
    </source>
</reference>
<feature type="domain" description="DUF4283" evidence="2">
    <location>
        <begin position="153"/>
        <end position="230"/>
    </location>
</feature>
<protein>
    <recommendedName>
        <fullName evidence="2">DUF4283 domain-containing protein</fullName>
    </recommendedName>
</protein>
<dbReference type="InterPro" id="IPR025558">
    <property type="entry name" value="DUF4283"/>
</dbReference>
<dbReference type="EMBL" id="JAKUCV010007477">
    <property type="protein sequence ID" value="KAJ4823351.1"/>
    <property type="molecule type" value="Genomic_DNA"/>
</dbReference>
<dbReference type="AlphaFoldDB" id="A0A9Q0IYQ3"/>
<gene>
    <name evidence="3" type="ORF">Tsubulata_022001</name>
</gene>
<dbReference type="Proteomes" id="UP001141552">
    <property type="component" value="Unassembled WGS sequence"/>
</dbReference>
<dbReference type="PANTHER" id="PTHR31286:SF180">
    <property type="entry name" value="OS10G0362600 PROTEIN"/>
    <property type="match status" value="1"/>
</dbReference>
<feature type="compositionally biased region" description="Low complexity" evidence="1">
    <location>
        <begin position="366"/>
        <end position="377"/>
    </location>
</feature>
<name>A0A9Q0IYQ3_9ROSI</name>
<feature type="compositionally biased region" description="Low complexity" evidence="1">
    <location>
        <begin position="100"/>
        <end position="111"/>
    </location>
</feature>